<feature type="transmembrane region" description="Helical" evidence="3">
    <location>
        <begin position="1208"/>
        <end position="1225"/>
    </location>
</feature>
<feature type="transmembrane region" description="Helical" evidence="3">
    <location>
        <begin position="900"/>
        <end position="919"/>
    </location>
</feature>
<feature type="transmembrane region" description="Helical" evidence="3">
    <location>
        <begin position="713"/>
        <end position="732"/>
    </location>
</feature>
<feature type="region of interest" description="Disordered" evidence="2">
    <location>
        <begin position="92"/>
        <end position="112"/>
    </location>
</feature>
<feature type="transmembrane region" description="Helical" evidence="3">
    <location>
        <begin position="557"/>
        <end position="575"/>
    </location>
</feature>
<feature type="transmembrane region" description="Helical" evidence="3">
    <location>
        <begin position="210"/>
        <end position="229"/>
    </location>
</feature>
<feature type="transmembrane region" description="Helical" evidence="3">
    <location>
        <begin position="807"/>
        <end position="825"/>
    </location>
</feature>
<feature type="transmembrane region" description="Helical" evidence="3">
    <location>
        <begin position="436"/>
        <end position="455"/>
    </location>
</feature>
<feature type="region of interest" description="Disordered" evidence="2">
    <location>
        <begin position="297"/>
        <end position="327"/>
    </location>
</feature>
<feature type="compositionally biased region" description="Basic and acidic residues" evidence="2">
    <location>
        <begin position="834"/>
        <end position="843"/>
    </location>
</feature>
<feature type="region of interest" description="Disordered" evidence="2">
    <location>
        <begin position="578"/>
        <end position="597"/>
    </location>
</feature>
<feature type="transmembrane region" description="Helical" evidence="3">
    <location>
        <begin position="123"/>
        <end position="147"/>
    </location>
</feature>
<dbReference type="RefSeq" id="WP_168000623.1">
    <property type="nucleotide sequence ID" value="NZ_JAATEO010000008.1"/>
</dbReference>
<feature type="coiled-coil region" evidence="1">
    <location>
        <begin position="42"/>
        <end position="69"/>
    </location>
</feature>
<gene>
    <name evidence="4" type="ORF">HCJ94_09600</name>
</gene>
<dbReference type="Proteomes" id="UP000783871">
    <property type="component" value="Unassembled WGS sequence"/>
</dbReference>
<reference evidence="4 5" key="1">
    <citation type="submission" date="2020-03" db="EMBL/GenBank/DDBJ databases">
        <title>WGS of actinomycetes isolated from Thailand.</title>
        <authorList>
            <person name="Thawai C."/>
        </authorList>
    </citation>
    <scope>NUCLEOTIDE SEQUENCE [LARGE SCALE GENOMIC DNA]</scope>
    <source>
        <strain evidence="4 5">HSS6-12</strain>
    </source>
</reference>
<feature type="transmembrane region" description="Helical" evidence="3">
    <location>
        <begin position="467"/>
        <end position="487"/>
    </location>
</feature>
<feature type="transmembrane region" description="Helical" evidence="3">
    <location>
        <begin position="952"/>
        <end position="969"/>
    </location>
</feature>
<keyword evidence="5" id="KW-1185">Reference proteome</keyword>
<feature type="transmembrane region" description="Helical" evidence="3">
    <location>
        <begin position="601"/>
        <end position="621"/>
    </location>
</feature>
<dbReference type="NCBIfam" id="NF047321">
    <property type="entry name" value="SCO7613_CTERM"/>
    <property type="match status" value="1"/>
</dbReference>
<evidence type="ECO:0008006" key="6">
    <source>
        <dbReference type="Google" id="ProtNLM"/>
    </source>
</evidence>
<feature type="transmembrane region" description="Helical" evidence="3">
    <location>
        <begin position="153"/>
        <end position="171"/>
    </location>
</feature>
<keyword evidence="3" id="KW-1133">Transmembrane helix</keyword>
<feature type="transmembrane region" description="Helical" evidence="3">
    <location>
        <begin position="353"/>
        <end position="376"/>
    </location>
</feature>
<feature type="transmembrane region" description="Helical" evidence="3">
    <location>
        <begin position="507"/>
        <end position="526"/>
    </location>
</feature>
<accession>A0ABX0Z745</accession>
<feature type="transmembrane region" description="Helical" evidence="3">
    <location>
        <begin position="382"/>
        <end position="404"/>
    </location>
</feature>
<feature type="transmembrane region" description="Helical" evidence="3">
    <location>
        <begin position="1134"/>
        <end position="1152"/>
    </location>
</feature>
<evidence type="ECO:0000313" key="4">
    <source>
        <dbReference type="EMBL" id="NJP32224.1"/>
    </source>
</evidence>
<evidence type="ECO:0000313" key="5">
    <source>
        <dbReference type="Proteomes" id="UP000783871"/>
    </source>
</evidence>
<sequence>METTAYPCPACGAPADLGAGCSGCGRPPYPPAAEVIRLDREIAALGVEVERARRAYEEVTDRLGTARRRRTELAAAIRAEFPVPAAARPVAPAGRPGVPATPPAGALPRPGGAEASTRTVQGLLFVLGGLLLGTAAVVFTAVAWATVGVAGRALILAAFTALALAVPLVAVRRGLRGTAETIAAVGLLLVLLDGYAAWTVDLGGVAGWPGTRYAALVGGAGAAIAAGYARLSRLTVPWFAALLTVQPVLPLFAAEHRPSAGGWAVVLVGVAVVDLLVVTALTRPGVAGAGAPDATAVPPGSATGVSDGPATGVSDGPATATAGATPAAEGGAAPAAGGSAAAGGGPAVLAGRILAWLGYATALVLAAGCALVPLAVGRFAGTPLLAGFPLLLVAVTVVAAAVLAGGRVFRLVATGLLVPVLAAALLRPAAELRESLLLVLSALVVVALAGGVRLVPAGWRAGPRVGALVVAGGLAQVAGVAVAGLAGGAVVRSLPPWRGAGPGPDLAWGWQLPVATAVIVIAIGLLLPRPARLPLAAVGTAVTVLAAPAAWATPWPAVVALDLAAAVGLLVAAVGRRDARPGPGSVSTSQPGRAGPSTQTLVLTSAVAGATLLAHALLVGLAAPGGAGAALAVTGVVGLVVAVLGRRGGVAQRGVGGAGLACALLATPAGATLAGFAGGAPPWWQARAALAAAALLPAALLAVRRHWPDLQRYASTALAVALPPIGLAPLAVAGDEPVALYAALAALSAVVGLVAAGGGRALRVAGAGLSAVGVAVLLPVVLTALIAPYGPVAVWSGVPEVEPAPGVVPAGLALLVLAAGVAVVAGRLSGVPDRPVDPERGEADPGDPPEAGMPRPAASRAEPDPLGGTGARWRAVPGTVPFLTSAVPVLLMAAGAPWPVLPGATMLLGIAALLVAALAAPRPLLAPVALPLGLVFTGSGLLGLLATRAGTLTGLGALVVTATVVGVTGRQAVARLVARLAAVGAATAFAVTAPLAGGLPLRAAAFTVLAVAVLTLAVAAVLGAAGRVLDAAAQGVALVAFLLAAGSLRHAAAVCVLWGVAVGLRLLRRGEPYARRWAFAAVAGGSELVGTWLLLAAGDVAVLEAYTLPAAALALVAGAVALRSRPGLTSWQALGPGLAAGLLPSLASVLVAPDPQPGRRLLLGLAALTAVLLGATRRWQAPAVLGALTLTPLALHELARTWDLLPRWIFLAAGGFALIGLAATYERRRRDLARLRAVVGRMS</sequence>
<feature type="transmembrane region" description="Helical" evidence="3">
    <location>
        <begin position="764"/>
        <end position="787"/>
    </location>
</feature>
<keyword evidence="1" id="KW-0175">Coiled coil</keyword>
<feature type="compositionally biased region" description="Low complexity" evidence="2">
    <location>
        <begin position="316"/>
        <end position="327"/>
    </location>
</feature>
<feature type="transmembrane region" description="Helical" evidence="3">
    <location>
        <begin position="657"/>
        <end position="677"/>
    </location>
</feature>
<name>A0ABX0Z745_9ACTN</name>
<feature type="transmembrane region" description="Helical" evidence="3">
    <location>
        <begin position="1079"/>
        <end position="1097"/>
    </location>
</feature>
<organism evidence="4 5">
    <name type="scientific">Micromonospora thermarum</name>
    <dbReference type="NCBI Taxonomy" id="2720024"/>
    <lineage>
        <taxon>Bacteria</taxon>
        <taxon>Bacillati</taxon>
        <taxon>Actinomycetota</taxon>
        <taxon>Actinomycetes</taxon>
        <taxon>Micromonosporales</taxon>
        <taxon>Micromonosporaceae</taxon>
        <taxon>Micromonospora</taxon>
    </lineage>
</organism>
<feature type="transmembrane region" description="Helical" evidence="3">
    <location>
        <begin position="260"/>
        <end position="281"/>
    </location>
</feature>
<evidence type="ECO:0000256" key="2">
    <source>
        <dbReference type="SAM" id="MobiDB-lite"/>
    </source>
</evidence>
<feature type="transmembrane region" description="Helical" evidence="3">
    <location>
        <begin position="683"/>
        <end position="701"/>
    </location>
</feature>
<dbReference type="InterPro" id="IPR058062">
    <property type="entry name" value="SCO7613_C"/>
</dbReference>
<dbReference type="EMBL" id="JAATEO010000008">
    <property type="protein sequence ID" value="NJP32224.1"/>
    <property type="molecule type" value="Genomic_DNA"/>
</dbReference>
<feature type="transmembrane region" description="Helical" evidence="3">
    <location>
        <begin position="1003"/>
        <end position="1021"/>
    </location>
</feature>
<feature type="transmembrane region" description="Helical" evidence="3">
    <location>
        <begin position="924"/>
        <end position="946"/>
    </location>
</feature>
<feature type="transmembrane region" description="Helical" evidence="3">
    <location>
        <begin position="738"/>
        <end position="757"/>
    </location>
</feature>
<protein>
    <recommendedName>
        <fullName evidence="6">Permease</fullName>
    </recommendedName>
</protein>
<keyword evidence="3" id="KW-0812">Transmembrane</keyword>
<proteinExistence type="predicted"/>
<feature type="transmembrane region" description="Helical" evidence="3">
    <location>
        <begin position="627"/>
        <end position="645"/>
    </location>
</feature>
<comment type="caution">
    <text evidence="4">The sequence shown here is derived from an EMBL/GenBank/DDBJ whole genome shotgun (WGS) entry which is preliminary data.</text>
</comment>
<evidence type="ECO:0000256" key="3">
    <source>
        <dbReference type="SAM" id="Phobius"/>
    </source>
</evidence>
<keyword evidence="3" id="KW-0472">Membrane</keyword>
<feature type="transmembrane region" description="Helical" evidence="3">
    <location>
        <begin position="976"/>
        <end position="997"/>
    </location>
</feature>
<evidence type="ECO:0000256" key="1">
    <source>
        <dbReference type="SAM" id="Coils"/>
    </source>
</evidence>
<feature type="transmembrane region" description="Helical" evidence="3">
    <location>
        <begin position="236"/>
        <end position="254"/>
    </location>
</feature>
<feature type="transmembrane region" description="Helical" evidence="3">
    <location>
        <begin position="411"/>
        <end position="430"/>
    </location>
</feature>
<feature type="transmembrane region" description="Helical" evidence="3">
    <location>
        <begin position="533"/>
        <end position="551"/>
    </location>
</feature>
<feature type="region of interest" description="Disordered" evidence="2">
    <location>
        <begin position="832"/>
        <end position="870"/>
    </location>
</feature>
<feature type="compositionally biased region" description="Polar residues" evidence="2">
    <location>
        <begin position="585"/>
        <end position="597"/>
    </location>
</feature>
<feature type="transmembrane region" description="Helical" evidence="3">
    <location>
        <begin position="1103"/>
        <end position="1122"/>
    </location>
</feature>
<feature type="transmembrane region" description="Helical" evidence="3">
    <location>
        <begin position="178"/>
        <end position="198"/>
    </location>
</feature>